<dbReference type="KEGG" id="harc:HARCEL1_02810"/>
<dbReference type="Pfam" id="PF26477">
    <property type="entry name" value="DUF8150"/>
    <property type="match status" value="1"/>
</dbReference>
<dbReference type="EMBL" id="CP028858">
    <property type="protein sequence ID" value="AWB26719.1"/>
    <property type="molecule type" value="Genomic_DNA"/>
</dbReference>
<evidence type="ECO:0000313" key="2">
    <source>
        <dbReference type="Proteomes" id="UP000244727"/>
    </source>
</evidence>
<protein>
    <submittedName>
        <fullName evidence="1">Uncharacterized protein</fullName>
    </submittedName>
</protein>
<evidence type="ECO:0000313" key="1">
    <source>
        <dbReference type="EMBL" id="AWB26719.1"/>
    </source>
</evidence>
<dbReference type="GeneID" id="36511403"/>
<dbReference type="RefSeq" id="WP_108381088.1">
    <property type="nucleotide sequence ID" value="NZ_CP028858.1"/>
</dbReference>
<accession>A0A2R4WYU8</accession>
<sequence>MTDSTDLDEKIGRNQTQRIEQIERWAEYVRSHPDEEWGRQVNTLVDAQLQSARHARQETERADDT</sequence>
<reference evidence="1 2" key="1">
    <citation type="submission" date="2018-04" db="EMBL/GenBank/DDBJ databases">
        <title>Halococcoides cellulosivorans gen. nov., sp. nov., an extremely halophilic cellulose-utilizing haloarchaeon from hypersaline lakes.</title>
        <authorList>
            <person name="Sorokin D.Y."/>
            <person name="Toshchakov S.V."/>
            <person name="Samarov N.I."/>
            <person name="Korzhenkov A."/>
            <person name="Kublanov I.V."/>
        </authorList>
    </citation>
    <scope>NUCLEOTIDE SEQUENCE [LARGE SCALE GENOMIC DNA]</scope>
    <source>
        <strain evidence="1 2">HArcel1</strain>
    </source>
</reference>
<name>A0A2R4WYU8_9EURY</name>
<keyword evidence="2" id="KW-1185">Reference proteome</keyword>
<organism evidence="1 2">
    <name type="scientific">Halococcoides cellulosivorans</name>
    <dbReference type="NCBI Taxonomy" id="1679096"/>
    <lineage>
        <taxon>Archaea</taxon>
        <taxon>Methanobacteriati</taxon>
        <taxon>Methanobacteriota</taxon>
        <taxon>Stenosarchaea group</taxon>
        <taxon>Halobacteria</taxon>
        <taxon>Halobacteriales</taxon>
        <taxon>Haloarculaceae</taxon>
        <taxon>Halococcoides</taxon>
    </lineage>
</organism>
<dbReference type="AlphaFoldDB" id="A0A2R4WYU8"/>
<proteinExistence type="predicted"/>
<dbReference type="InterPro" id="IPR058463">
    <property type="entry name" value="DUF8150"/>
</dbReference>
<dbReference type="Proteomes" id="UP000244727">
    <property type="component" value="Chromosome"/>
</dbReference>
<gene>
    <name evidence="1" type="ORF">HARCEL1_02810</name>
</gene>